<evidence type="ECO:0000313" key="2">
    <source>
        <dbReference type="EMBL" id="PKI58353.1"/>
    </source>
</evidence>
<dbReference type="AlphaFoldDB" id="A0A2I0JR20"/>
<name>A0A2I0JR20_PUNGR</name>
<proteinExistence type="predicted"/>
<accession>A0A2I0JR20</accession>
<feature type="non-terminal residue" evidence="2">
    <location>
        <position position="1"/>
    </location>
</feature>
<comment type="caution">
    <text evidence="2">The sequence shown here is derived from an EMBL/GenBank/DDBJ whole genome shotgun (WGS) entry which is preliminary data.</text>
</comment>
<gene>
    <name evidence="2" type="ORF">CRG98_021228</name>
</gene>
<keyword evidence="3" id="KW-1185">Reference proteome</keyword>
<dbReference type="EMBL" id="PGOL01001401">
    <property type="protein sequence ID" value="PKI58353.1"/>
    <property type="molecule type" value="Genomic_DNA"/>
</dbReference>
<protein>
    <submittedName>
        <fullName evidence="2">Uncharacterized protein</fullName>
    </submittedName>
</protein>
<evidence type="ECO:0000256" key="1">
    <source>
        <dbReference type="SAM" id="MobiDB-lite"/>
    </source>
</evidence>
<dbReference type="Proteomes" id="UP000233551">
    <property type="component" value="Unassembled WGS sequence"/>
</dbReference>
<feature type="compositionally biased region" description="Polar residues" evidence="1">
    <location>
        <begin position="20"/>
        <end position="30"/>
    </location>
</feature>
<reference evidence="2 3" key="1">
    <citation type="submission" date="2017-11" db="EMBL/GenBank/DDBJ databases">
        <title>De-novo sequencing of pomegranate (Punica granatum L.) genome.</title>
        <authorList>
            <person name="Akparov Z."/>
            <person name="Amiraslanov A."/>
            <person name="Hajiyeva S."/>
            <person name="Abbasov M."/>
            <person name="Kaur K."/>
            <person name="Hamwieh A."/>
            <person name="Solovyev V."/>
            <person name="Salamov A."/>
            <person name="Braich B."/>
            <person name="Kosarev P."/>
            <person name="Mahmoud A."/>
            <person name="Hajiyev E."/>
            <person name="Babayeva S."/>
            <person name="Izzatullayeva V."/>
            <person name="Mammadov A."/>
            <person name="Mammadov A."/>
            <person name="Sharifova S."/>
            <person name="Ojaghi J."/>
            <person name="Eynullazada K."/>
            <person name="Bayramov B."/>
            <person name="Abdulazimova A."/>
            <person name="Shahmuradov I."/>
        </authorList>
    </citation>
    <scope>NUCLEOTIDE SEQUENCE [LARGE SCALE GENOMIC DNA]</scope>
    <source>
        <strain evidence="3">cv. AG2017</strain>
        <tissue evidence="2">Leaf</tissue>
    </source>
</reference>
<feature type="region of interest" description="Disordered" evidence="1">
    <location>
        <begin position="1"/>
        <end position="68"/>
    </location>
</feature>
<organism evidence="2 3">
    <name type="scientific">Punica granatum</name>
    <name type="common">Pomegranate</name>
    <dbReference type="NCBI Taxonomy" id="22663"/>
    <lineage>
        <taxon>Eukaryota</taxon>
        <taxon>Viridiplantae</taxon>
        <taxon>Streptophyta</taxon>
        <taxon>Embryophyta</taxon>
        <taxon>Tracheophyta</taxon>
        <taxon>Spermatophyta</taxon>
        <taxon>Magnoliopsida</taxon>
        <taxon>eudicotyledons</taxon>
        <taxon>Gunneridae</taxon>
        <taxon>Pentapetalae</taxon>
        <taxon>rosids</taxon>
        <taxon>malvids</taxon>
        <taxon>Myrtales</taxon>
        <taxon>Lythraceae</taxon>
        <taxon>Punica</taxon>
    </lineage>
</organism>
<sequence length="122" mass="13288">VYLVPLDPGDSPALDPRVVNSPNPQVTLITGANIPNHRPRGPTPPCTPSTRNPSAKWGLASSHHSTPGNVYVEDDLDRVCESWLDITWELERSNGYRENRSTFASLVGSIGPDPRLPKPSLP</sequence>
<evidence type="ECO:0000313" key="3">
    <source>
        <dbReference type="Proteomes" id="UP000233551"/>
    </source>
</evidence>